<reference evidence="4 5" key="1">
    <citation type="submission" date="2016-05" db="EMBL/GenBank/DDBJ databases">
        <title>Nuclear genome of Blastocystis sp. subtype 1 NandII.</title>
        <authorList>
            <person name="Gentekaki E."/>
            <person name="Curtis B."/>
            <person name="Stairs C."/>
            <person name="Eme L."/>
            <person name="Herman E."/>
            <person name="Klimes V."/>
            <person name="Arias M.C."/>
            <person name="Elias M."/>
            <person name="Hilliou F."/>
            <person name="Klute M."/>
            <person name="Malik S.-B."/>
            <person name="Pightling A."/>
            <person name="Rachubinski R."/>
            <person name="Salas D."/>
            <person name="Schlacht A."/>
            <person name="Suga H."/>
            <person name="Archibald J."/>
            <person name="Ball S.G."/>
            <person name="Clark G."/>
            <person name="Dacks J."/>
            <person name="Van Der Giezen M."/>
            <person name="Tsaousis A."/>
            <person name="Roger A."/>
        </authorList>
    </citation>
    <scope>NUCLEOTIDE SEQUENCE [LARGE SCALE GENOMIC DNA]</scope>
    <source>
        <strain evidence="5">ATCC 50177 / NandII</strain>
    </source>
</reference>
<dbReference type="STRING" id="478820.A0A196S7J0"/>
<dbReference type="Proteomes" id="UP000078348">
    <property type="component" value="Unassembled WGS sequence"/>
</dbReference>
<evidence type="ECO:0000259" key="3">
    <source>
        <dbReference type="PROSITE" id="PS50102"/>
    </source>
</evidence>
<feature type="domain" description="RRM" evidence="3">
    <location>
        <begin position="34"/>
        <end position="113"/>
    </location>
</feature>
<dbReference type="GO" id="GO:0003723">
    <property type="term" value="F:RNA binding"/>
    <property type="evidence" value="ECO:0007669"/>
    <property type="project" value="UniProtKB-UniRule"/>
</dbReference>
<dbReference type="InterPro" id="IPR035979">
    <property type="entry name" value="RBD_domain_sf"/>
</dbReference>
<dbReference type="Pfam" id="PF00076">
    <property type="entry name" value="RRM_1"/>
    <property type="match status" value="1"/>
</dbReference>
<dbReference type="InterPro" id="IPR012677">
    <property type="entry name" value="Nucleotide-bd_a/b_plait_sf"/>
</dbReference>
<keyword evidence="1" id="KW-0694">RNA-binding</keyword>
<dbReference type="Gene3D" id="3.30.70.330">
    <property type="match status" value="1"/>
</dbReference>
<proteinExistence type="predicted"/>
<dbReference type="SUPFAM" id="SSF54928">
    <property type="entry name" value="RNA-binding domain, RBD"/>
    <property type="match status" value="1"/>
</dbReference>
<evidence type="ECO:0000256" key="1">
    <source>
        <dbReference type="PROSITE-ProRule" id="PRU00176"/>
    </source>
</evidence>
<dbReference type="Pfam" id="PF16294">
    <property type="entry name" value="RSB_motif"/>
    <property type="match status" value="1"/>
</dbReference>
<dbReference type="InterPro" id="IPR032552">
    <property type="entry name" value="RSB_motif"/>
</dbReference>
<feature type="region of interest" description="Disordered" evidence="2">
    <location>
        <begin position="1"/>
        <end position="29"/>
    </location>
</feature>
<gene>
    <name evidence="4" type="ORF">AV274_5313</name>
</gene>
<dbReference type="OrthoDB" id="5348404at2759"/>
<feature type="compositionally biased region" description="Acidic residues" evidence="2">
    <location>
        <begin position="7"/>
        <end position="17"/>
    </location>
</feature>
<dbReference type="PANTHER" id="PTHR47031">
    <property type="entry name" value="SAP DNA-BINDING DOMAIN-CONTAINING PROTEIN"/>
    <property type="match status" value="1"/>
</dbReference>
<evidence type="ECO:0000313" key="4">
    <source>
        <dbReference type="EMBL" id="OAO13020.1"/>
    </source>
</evidence>
<evidence type="ECO:0000256" key="2">
    <source>
        <dbReference type="SAM" id="MobiDB-lite"/>
    </source>
</evidence>
<evidence type="ECO:0000313" key="5">
    <source>
        <dbReference type="Proteomes" id="UP000078348"/>
    </source>
</evidence>
<keyword evidence="5" id="KW-1185">Reference proteome</keyword>
<name>A0A196S7J0_BLAHN</name>
<organism evidence="4 5">
    <name type="scientific">Blastocystis sp. subtype 1 (strain ATCC 50177 / NandII)</name>
    <dbReference type="NCBI Taxonomy" id="478820"/>
    <lineage>
        <taxon>Eukaryota</taxon>
        <taxon>Sar</taxon>
        <taxon>Stramenopiles</taxon>
        <taxon>Bigyra</taxon>
        <taxon>Opalozoa</taxon>
        <taxon>Opalinata</taxon>
        <taxon>Blastocystidae</taxon>
        <taxon>Blastocystis</taxon>
    </lineage>
</organism>
<comment type="caution">
    <text evidence="4">The sequence shown here is derived from an EMBL/GenBank/DDBJ whole genome shotgun (WGS) entry which is preliminary data.</text>
</comment>
<dbReference type="InterPro" id="IPR000504">
    <property type="entry name" value="RRM_dom"/>
</dbReference>
<dbReference type="AlphaFoldDB" id="A0A196S7J0"/>
<accession>A0A196S7J0</accession>
<dbReference type="EMBL" id="LXWW01000479">
    <property type="protein sequence ID" value="OAO13020.1"/>
    <property type="molecule type" value="Genomic_DNA"/>
</dbReference>
<sequence>MNKEEVQVDYENDEEEGTQLKPQEEKKSAESVPTTLFIEGFIKPFTIEEVKSLVSEVVAPISLDEDFYMNGIKTFCYVTYKSLEDAKVAMKDLNGRQFPLRFGNKLHVRMTSVSAKSMRNGKPVRKSDDKEKARPKRERPEVVSIEDLFRKTKARPEIFYKPLTEEERRAKYKK</sequence>
<feature type="region of interest" description="Disordered" evidence="2">
    <location>
        <begin position="113"/>
        <end position="140"/>
    </location>
</feature>
<dbReference type="PROSITE" id="PS50102">
    <property type="entry name" value="RRM"/>
    <property type="match status" value="1"/>
</dbReference>
<dbReference type="SMART" id="SM00360">
    <property type="entry name" value="RRM"/>
    <property type="match status" value="1"/>
</dbReference>
<protein>
    <recommendedName>
        <fullName evidence="3">RRM domain-containing protein</fullName>
    </recommendedName>
</protein>
<dbReference type="PANTHER" id="PTHR47031:SF3">
    <property type="entry name" value="SAP DOMAIN-CONTAINING PROTEIN"/>
    <property type="match status" value="1"/>
</dbReference>